<feature type="compositionally biased region" description="Polar residues" evidence="1">
    <location>
        <begin position="18"/>
        <end position="28"/>
    </location>
</feature>
<sequence>MPFRVIMASPRTLRAPNDSATPFSGSPSKRSRKISDQATVNPQLAGLSGDIFVPFAANIFTQPASDPSRGQLAPPSASTVARASTALSPSGVWNSNWPLAFQPVQRWRSENCTPDASSRRNQARRSGDAFNAFGKIRPLEPTKVGCPSAPHHSRKLSGGNTSMAAASCGIASR</sequence>
<proteinExistence type="predicted"/>
<feature type="region of interest" description="Disordered" evidence="1">
    <location>
        <begin position="111"/>
        <end position="163"/>
    </location>
</feature>
<reference evidence="2" key="1">
    <citation type="submission" date="2016-10" db="EMBL/GenBank/DDBJ databases">
        <title>Sequence of Gallionella enrichment culture.</title>
        <authorList>
            <person name="Poehlein A."/>
            <person name="Muehling M."/>
            <person name="Daniel R."/>
        </authorList>
    </citation>
    <scope>NUCLEOTIDE SEQUENCE</scope>
</reference>
<dbReference type="EMBL" id="MLJW01003488">
    <property type="protein sequence ID" value="OIQ71949.1"/>
    <property type="molecule type" value="Genomic_DNA"/>
</dbReference>
<feature type="compositionally biased region" description="Polar residues" evidence="1">
    <location>
        <begin position="111"/>
        <end position="120"/>
    </location>
</feature>
<gene>
    <name evidence="2" type="ORF">GALL_464300</name>
</gene>
<protein>
    <submittedName>
        <fullName evidence="2">Uncharacterized protein</fullName>
    </submittedName>
</protein>
<evidence type="ECO:0000313" key="2">
    <source>
        <dbReference type="EMBL" id="OIQ71949.1"/>
    </source>
</evidence>
<comment type="caution">
    <text evidence="2">The sequence shown here is derived from an EMBL/GenBank/DDBJ whole genome shotgun (WGS) entry which is preliminary data.</text>
</comment>
<accession>A0A1J5Q7M8</accession>
<feature type="region of interest" description="Disordered" evidence="1">
    <location>
        <begin position="10"/>
        <end position="40"/>
    </location>
</feature>
<organism evidence="2">
    <name type="scientific">mine drainage metagenome</name>
    <dbReference type="NCBI Taxonomy" id="410659"/>
    <lineage>
        <taxon>unclassified sequences</taxon>
        <taxon>metagenomes</taxon>
        <taxon>ecological metagenomes</taxon>
    </lineage>
</organism>
<dbReference type="AlphaFoldDB" id="A0A1J5Q7M8"/>
<evidence type="ECO:0000256" key="1">
    <source>
        <dbReference type="SAM" id="MobiDB-lite"/>
    </source>
</evidence>
<name>A0A1J5Q7M8_9ZZZZ</name>